<comment type="cofactor">
    <cofactor evidence="1">
        <name>FAD</name>
        <dbReference type="ChEBI" id="CHEBI:57692"/>
    </cofactor>
</comment>
<dbReference type="AlphaFoldDB" id="A0AA88KP48"/>
<dbReference type="SUPFAM" id="SSF51905">
    <property type="entry name" value="FAD/NAD(P)-binding domain"/>
    <property type="match status" value="1"/>
</dbReference>
<dbReference type="PROSITE" id="PS50206">
    <property type="entry name" value="RHODANESE_3"/>
    <property type="match status" value="1"/>
</dbReference>
<proteinExistence type="inferred from homology"/>
<dbReference type="PRINTS" id="PR00411">
    <property type="entry name" value="PNDRDTASEI"/>
</dbReference>
<evidence type="ECO:0000313" key="9">
    <source>
        <dbReference type="Proteomes" id="UP000816034"/>
    </source>
</evidence>
<comment type="similarity">
    <text evidence="2">Belongs to the class-III pyridine nucleotide-disulfide oxidoreductase family.</text>
</comment>
<dbReference type="EMBL" id="PYSW02000009">
    <property type="protein sequence ID" value="KAG2388734.1"/>
    <property type="molecule type" value="Genomic_DNA"/>
</dbReference>
<feature type="domain" description="Rhodanese" evidence="7">
    <location>
        <begin position="475"/>
        <end position="556"/>
    </location>
</feature>
<dbReference type="Gene3D" id="3.50.50.60">
    <property type="entry name" value="FAD/NAD(P)-binding domain"/>
    <property type="match status" value="2"/>
</dbReference>
<dbReference type="GO" id="GO:0016491">
    <property type="term" value="F:oxidoreductase activity"/>
    <property type="evidence" value="ECO:0007669"/>
    <property type="project" value="UniProtKB-KW"/>
</dbReference>
<evidence type="ECO:0000256" key="4">
    <source>
        <dbReference type="ARBA" id="ARBA00022827"/>
    </source>
</evidence>
<evidence type="ECO:0000256" key="6">
    <source>
        <dbReference type="ARBA" id="ARBA00023284"/>
    </source>
</evidence>
<dbReference type="InterPro" id="IPR016156">
    <property type="entry name" value="FAD/NAD-linked_Rdtase_dimer_sf"/>
</dbReference>
<dbReference type="SUPFAM" id="SSF55424">
    <property type="entry name" value="FAD/NAD-linked reductases, dimerisation (C-terminal) domain"/>
    <property type="match status" value="1"/>
</dbReference>
<evidence type="ECO:0000256" key="2">
    <source>
        <dbReference type="ARBA" id="ARBA00009130"/>
    </source>
</evidence>
<dbReference type="InterPro" id="IPR023753">
    <property type="entry name" value="FAD/NAD-binding_dom"/>
</dbReference>
<keyword evidence="6" id="KW-0676">Redox-active center</keyword>
<dbReference type="GeneID" id="68092635"/>
<keyword evidence="5" id="KW-0560">Oxidoreductase</keyword>
<evidence type="ECO:0000313" key="8">
    <source>
        <dbReference type="EMBL" id="KAG2388734.1"/>
    </source>
</evidence>
<dbReference type="Pfam" id="PF00581">
    <property type="entry name" value="Rhodanese"/>
    <property type="match status" value="1"/>
</dbReference>
<dbReference type="PRINTS" id="PR00368">
    <property type="entry name" value="FADPNR"/>
</dbReference>
<reference evidence="8 9" key="1">
    <citation type="journal article" date="2018" name="BMC Genomics">
        <title>The genome of Naegleria lovaniensis, the basis for a comparative approach to unravel pathogenicity factors of the human pathogenic amoeba N. fowleri.</title>
        <authorList>
            <person name="Liechti N."/>
            <person name="Schurch N."/>
            <person name="Bruggmann R."/>
            <person name="Wittwer M."/>
        </authorList>
    </citation>
    <scope>NUCLEOTIDE SEQUENCE [LARGE SCALE GENOMIC DNA]</scope>
    <source>
        <strain evidence="8 9">ATCC 30569</strain>
    </source>
</reference>
<dbReference type="Pfam" id="PF07992">
    <property type="entry name" value="Pyr_redox_2"/>
    <property type="match status" value="1"/>
</dbReference>
<keyword evidence="3" id="KW-0285">Flavoprotein</keyword>
<dbReference type="InterPro" id="IPR036188">
    <property type="entry name" value="FAD/NAD-bd_sf"/>
</dbReference>
<dbReference type="InterPro" id="IPR050260">
    <property type="entry name" value="FAD-bd_OxRdtase"/>
</dbReference>
<dbReference type="Proteomes" id="UP000816034">
    <property type="component" value="Unassembled WGS sequence"/>
</dbReference>
<dbReference type="PANTHER" id="PTHR43429">
    <property type="entry name" value="PYRIDINE NUCLEOTIDE-DISULFIDE OXIDOREDUCTASE DOMAIN-CONTAINING"/>
    <property type="match status" value="1"/>
</dbReference>
<evidence type="ECO:0000256" key="5">
    <source>
        <dbReference type="ARBA" id="ARBA00023002"/>
    </source>
</evidence>
<dbReference type="SUPFAM" id="SSF52821">
    <property type="entry name" value="Rhodanese/Cell cycle control phosphatase"/>
    <property type="match status" value="1"/>
</dbReference>
<protein>
    <recommendedName>
        <fullName evidence="7">Rhodanese domain-containing protein</fullName>
    </recommendedName>
</protein>
<dbReference type="PANTHER" id="PTHR43429:SF1">
    <property type="entry name" value="NAD(P)H SULFUR OXIDOREDUCTASE (COA-DEPENDENT)"/>
    <property type="match status" value="1"/>
</dbReference>
<dbReference type="Gene3D" id="3.40.250.10">
    <property type="entry name" value="Rhodanese-like domain"/>
    <property type="match status" value="1"/>
</dbReference>
<evidence type="ECO:0000259" key="7">
    <source>
        <dbReference type="PROSITE" id="PS50206"/>
    </source>
</evidence>
<evidence type="ECO:0000256" key="1">
    <source>
        <dbReference type="ARBA" id="ARBA00001974"/>
    </source>
</evidence>
<dbReference type="InterPro" id="IPR036873">
    <property type="entry name" value="Rhodanese-like_dom_sf"/>
</dbReference>
<evidence type="ECO:0000256" key="3">
    <source>
        <dbReference type="ARBA" id="ARBA00022630"/>
    </source>
</evidence>
<comment type="caution">
    <text evidence="8">The sequence shown here is derived from an EMBL/GenBank/DDBJ whole genome shotgun (WGS) entry which is preliminary data.</text>
</comment>
<keyword evidence="9" id="KW-1185">Reference proteome</keyword>
<keyword evidence="4" id="KW-0274">FAD</keyword>
<gene>
    <name evidence="8" type="ORF">C9374_000173</name>
</gene>
<name>A0AA88KP48_NAELO</name>
<organism evidence="8 9">
    <name type="scientific">Naegleria lovaniensis</name>
    <name type="common">Amoeba</name>
    <dbReference type="NCBI Taxonomy" id="51637"/>
    <lineage>
        <taxon>Eukaryota</taxon>
        <taxon>Discoba</taxon>
        <taxon>Heterolobosea</taxon>
        <taxon>Tetramitia</taxon>
        <taxon>Eutetramitia</taxon>
        <taxon>Vahlkampfiidae</taxon>
        <taxon>Naegleria</taxon>
    </lineage>
</organism>
<dbReference type="Pfam" id="PF02852">
    <property type="entry name" value="Pyr_redox_dim"/>
    <property type="match status" value="1"/>
</dbReference>
<dbReference type="SMART" id="SM00450">
    <property type="entry name" value="RHOD"/>
    <property type="match status" value="1"/>
</dbReference>
<accession>A0AA88KP48</accession>
<dbReference type="InterPro" id="IPR004099">
    <property type="entry name" value="Pyr_nucl-diS_OxRdtase_dimer"/>
</dbReference>
<sequence>MQNSCTSVVNKVVVVGGVAGGASAATRLRRICEKVNIVLFEKGKNPSFANCGMPYYLGGQIASRDSLIVTGVDTLRKRYNIDLRIETEVLAIDRAQKQVLCKTPLREYSESYDKLILSTGAEPIIPPLEGVKNPNIHILRSLEDMDRIKQHVKPGKRCVIIGAGFIGCEVAEAVTHAGVKVSIIELLDQVMPPMDKEMVTPLQNDYRSNGVDLLLQEKCVKFSEGENGSVNVHLESGKIVNADFVLLSVGVKPENKLAVESGLQVGPRGGIVVNEHCQTSDPDIYACGDNTEIEDFVLKNRTQVPLAGIANRQGRICVNHIFGKTPDSFRGAQGTSIMGGFNYTVASTGASEKSLQRAGYTSYDKVYTPINDHAGYYPGAKRMIIKLIFDTSKERYGKILGCQIVGEHNGIANRINAVAMAIQAGMTVFDLEESELAYSPQYGSAKDPVNMIGFIASGVLRGEQRMVQIPQVLANRSDYYLVDVRTPKEWQSGHFEDAVHIPIDDLRNRLSELPKDKKIVTYCRIGMRGYMAQRILNENGFDNVLNLAGGFETYERLYK</sequence>
<dbReference type="InterPro" id="IPR001763">
    <property type="entry name" value="Rhodanese-like_dom"/>
</dbReference>
<dbReference type="RefSeq" id="XP_044552726.1">
    <property type="nucleotide sequence ID" value="XM_044691069.1"/>
</dbReference>